<feature type="signal peptide" evidence="1">
    <location>
        <begin position="1"/>
        <end position="18"/>
    </location>
</feature>
<sequence length="152" mass="16730">MKKIIFFIAVFSSITLTAQVQEAKDVSYAVIEKAPTYPGCDNGDKECFQAKLQEAITKNFNSKITSSLLSKQQVVVQFTITTDGDFTDVKVKALNDDIKEEVVRIFSLLPKVTPGTMKGESKAVTYTLPLIVEPAKKKISNTLIAPSQPQNN</sequence>
<name>A0A081DFN0_NONUL</name>
<gene>
    <name evidence="2" type="ORF">JCM19296_3335</name>
</gene>
<feature type="chain" id="PRO_5001756788" evidence="1">
    <location>
        <begin position="19"/>
        <end position="152"/>
    </location>
</feature>
<evidence type="ECO:0000256" key="1">
    <source>
        <dbReference type="SAM" id="SignalP"/>
    </source>
</evidence>
<comment type="caution">
    <text evidence="2">The sequence shown here is derived from an EMBL/GenBank/DDBJ whole genome shotgun (WGS) entry which is preliminary data.</text>
</comment>
<keyword evidence="1" id="KW-0732">Signal</keyword>
<dbReference type="Gene3D" id="3.30.1150.10">
    <property type="match status" value="1"/>
</dbReference>
<dbReference type="AlphaFoldDB" id="A0A081DFN0"/>
<dbReference type="SUPFAM" id="SSF74653">
    <property type="entry name" value="TolA/TonB C-terminal domain"/>
    <property type="match status" value="1"/>
</dbReference>
<evidence type="ECO:0000313" key="2">
    <source>
        <dbReference type="EMBL" id="GAK77726.1"/>
    </source>
</evidence>
<dbReference type="EMBL" id="BBLG01000012">
    <property type="protein sequence ID" value="GAK77726.1"/>
    <property type="molecule type" value="Genomic_DNA"/>
</dbReference>
<organism evidence="2 3">
    <name type="scientific">Nonlabens ulvanivorans</name>
    <name type="common">Persicivirga ulvanivorans</name>
    <dbReference type="NCBI Taxonomy" id="906888"/>
    <lineage>
        <taxon>Bacteria</taxon>
        <taxon>Pseudomonadati</taxon>
        <taxon>Bacteroidota</taxon>
        <taxon>Flavobacteriia</taxon>
        <taxon>Flavobacteriales</taxon>
        <taxon>Flavobacteriaceae</taxon>
        <taxon>Nonlabens</taxon>
    </lineage>
</organism>
<evidence type="ECO:0000313" key="3">
    <source>
        <dbReference type="Proteomes" id="UP000028980"/>
    </source>
</evidence>
<dbReference type="Proteomes" id="UP000028980">
    <property type="component" value="Unassembled WGS sequence"/>
</dbReference>
<proteinExistence type="predicted"/>
<reference evidence="2 3" key="1">
    <citation type="journal article" date="2014" name="Genome Announc.">
        <title>Draft Genome Sequences of Marine Flavobacterium Nonlabens Strains NR17, NR24, NR27, NR32, NR33, and Ara13.</title>
        <authorList>
            <person name="Nakanishi M."/>
            <person name="Meirelles P."/>
            <person name="Suzuki R."/>
            <person name="Takatani N."/>
            <person name="Mino S."/>
            <person name="Suda W."/>
            <person name="Oshima K."/>
            <person name="Hattori M."/>
            <person name="Ohkuma M."/>
            <person name="Hosokawa M."/>
            <person name="Miyashita K."/>
            <person name="Thompson F.L."/>
            <person name="Niwa A."/>
            <person name="Sawabe T."/>
            <person name="Sawabe T."/>
        </authorList>
    </citation>
    <scope>NUCLEOTIDE SEQUENCE [LARGE SCALE GENOMIC DNA]</scope>
    <source>
        <strain evidence="3">JCM19296</strain>
    </source>
</reference>
<accession>A0A081DFN0</accession>
<protein>
    <submittedName>
        <fullName evidence="2">TonB family protein</fullName>
    </submittedName>
</protein>